<evidence type="ECO:0000256" key="2">
    <source>
        <dbReference type="ARBA" id="ARBA00023657"/>
    </source>
</evidence>
<sequence length="172" mass="19699">METRPSSSLSSPEESCEAFPQGLLVFTGSSDRDANLAKQFWIGASMYPHNESQLVLSRGSSQRLPVARPSRSSAPEKTYFQPFFLEESKSRDVTAETLKIQESEEKKKYLQKAKKRDEIIQLLRKQREERILVRLIKELISLPHKPKGKVHKAKKVISESDKEDQEEVKALD</sequence>
<comment type="similarity">
    <text evidence="1">Belongs to the HOATZ family.</text>
</comment>
<dbReference type="Ensembl" id="ENSBTAT00000142352.1">
    <property type="protein sequence ID" value="ENSBTAP00000106757.1"/>
    <property type="gene ID" value="ENSBTAG00000034338.4"/>
</dbReference>
<feature type="compositionally biased region" description="Basic residues" evidence="3">
    <location>
        <begin position="146"/>
        <end position="155"/>
    </location>
</feature>
<dbReference type="GeneTree" id="ENSGT00390000002677"/>
<reference evidence="4" key="1">
    <citation type="submission" date="2018-03" db="EMBL/GenBank/DDBJ databases">
        <title>ARS-UCD1.2.</title>
        <authorList>
            <person name="Rosen B.D."/>
            <person name="Bickhart D.M."/>
            <person name="Koren S."/>
            <person name="Schnabel R.D."/>
            <person name="Hall R."/>
            <person name="Zimin A."/>
            <person name="Dreischer C."/>
            <person name="Schultheiss S."/>
            <person name="Schroeder S.G."/>
            <person name="Elsik C.G."/>
            <person name="Couldrey C."/>
            <person name="Liu G.E."/>
            <person name="Van Tassell C.P."/>
            <person name="Phillippy A.M."/>
            <person name="Smith T.P.L."/>
            <person name="Medrano J.F."/>
        </authorList>
    </citation>
    <scope>NUCLEOTIDE SEQUENCE [LARGE SCALE GENOMIC DNA]</scope>
    <source>
        <strain evidence="4">Hereford</strain>
    </source>
</reference>
<reference evidence="4" key="3">
    <citation type="submission" date="2025-09" db="UniProtKB">
        <authorList>
            <consortium name="Ensembl"/>
        </authorList>
    </citation>
    <scope>IDENTIFICATION</scope>
    <source>
        <strain evidence="4">Hereford</strain>
    </source>
</reference>
<keyword evidence="5" id="KW-1185">Reference proteome</keyword>
<evidence type="ECO:0000313" key="4">
    <source>
        <dbReference type="Ensembl" id="ENSBTAP00000106757.1"/>
    </source>
</evidence>
<dbReference type="PANTHER" id="PTHR47231">
    <property type="entry name" value="UPF0722 PROTEIN C11ORF88"/>
    <property type="match status" value="1"/>
</dbReference>
<organism evidence="4 5">
    <name type="scientific">Bos taurus</name>
    <name type="common">Bovine</name>
    <dbReference type="NCBI Taxonomy" id="9913"/>
    <lineage>
        <taxon>Eukaryota</taxon>
        <taxon>Metazoa</taxon>
        <taxon>Chordata</taxon>
        <taxon>Craniata</taxon>
        <taxon>Vertebrata</taxon>
        <taxon>Euteleostomi</taxon>
        <taxon>Mammalia</taxon>
        <taxon>Eutheria</taxon>
        <taxon>Laurasiatheria</taxon>
        <taxon>Artiodactyla</taxon>
        <taxon>Ruminantia</taxon>
        <taxon>Pecora</taxon>
        <taxon>Bovidae</taxon>
        <taxon>Bovinae</taxon>
        <taxon>Bos</taxon>
    </lineage>
</organism>
<name>A0ABI0NS53_BOVIN</name>
<protein>
    <recommendedName>
        <fullName evidence="2">Cilia- and flagella-associated protein HOATZ</fullName>
    </recommendedName>
</protein>
<evidence type="ECO:0000256" key="3">
    <source>
        <dbReference type="SAM" id="MobiDB-lite"/>
    </source>
</evidence>
<evidence type="ECO:0000313" key="5">
    <source>
        <dbReference type="Proteomes" id="UP000009136"/>
    </source>
</evidence>
<accession>A0ABI0NS53</accession>
<dbReference type="InterPro" id="IPR040681">
    <property type="entry name" value="HOATZ-like"/>
</dbReference>
<dbReference type="Pfam" id="PF17664">
    <property type="entry name" value="HOATZ-like"/>
    <property type="match status" value="1"/>
</dbReference>
<dbReference type="Proteomes" id="UP000009136">
    <property type="component" value="Chromosome 15"/>
</dbReference>
<dbReference type="PANTHER" id="PTHR47231:SF1">
    <property type="entry name" value="CILIA- AND FLAGELLA-ASSOCIATED PROTEIN HOATZ"/>
    <property type="match status" value="1"/>
</dbReference>
<proteinExistence type="inferred from homology"/>
<evidence type="ECO:0000256" key="1">
    <source>
        <dbReference type="ARBA" id="ARBA00023451"/>
    </source>
</evidence>
<reference evidence="4" key="2">
    <citation type="submission" date="2025-08" db="UniProtKB">
        <authorList>
            <consortium name="Ensembl"/>
        </authorList>
    </citation>
    <scope>IDENTIFICATION</scope>
    <source>
        <strain evidence="4">Hereford</strain>
    </source>
</reference>
<gene>
    <name evidence="4" type="primary">HOATZ</name>
</gene>
<feature type="region of interest" description="Disordered" evidence="3">
    <location>
        <begin position="146"/>
        <end position="172"/>
    </location>
</feature>